<dbReference type="GO" id="GO:0003824">
    <property type="term" value="F:catalytic activity"/>
    <property type="evidence" value="ECO:0007669"/>
    <property type="project" value="UniProtKB-ARBA"/>
</dbReference>
<evidence type="ECO:0000313" key="2">
    <source>
        <dbReference type="EMBL" id="MCX2964644.1"/>
    </source>
</evidence>
<evidence type="ECO:0000256" key="1">
    <source>
        <dbReference type="ARBA" id="ARBA00005254"/>
    </source>
</evidence>
<accession>A0A9X3D3Z9</accession>
<evidence type="ECO:0000313" key="3">
    <source>
        <dbReference type="Proteomes" id="UP001143347"/>
    </source>
</evidence>
<dbReference type="CDD" id="cd06558">
    <property type="entry name" value="crotonase-like"/>
    <property type="match status" value="1"/>
</dbReference>
<reference evidence="2" key="1">
    <citation type="submission" date="2022-10" db="EMBL/GenBank/DDBJ databases">
        <title>WGS of marine actinomycetes from Thailand.</title>
        <authorList>
            <person name="Thawai C."/>
        </authorList>
    </citation>
    <scope>NUCLEOTIDE SEQUENCE</scope>
    <source>
        <strain evidence="2">SW21</strain>
    </source>
</reference>
<dbReference type="AlphaFoldDB" id="A0A9X3D3Z9"/>
<dbReference type="Gene3D" id="1.10.12.10">
    <property type="entry name" value="Lyase 2-enoyl-coa Hydratase, Chain A, domain 2"/>
    <property type="match status" value="1"/>
</dbReference>
<name>A0A9X3D3Z9_9ACTN</name>
<gene>
    <name evidence="2" type="ORF">OSB52_11120</name>
</gene>
<dbReference type="InterPro" id="IPR001753">
    <property type="entry name" value="Enoyl-CoA_hydra/iso"/>
</dbReference>
<dbReference type="PANTHER" id="PTHR43459">
    <property type="entry name" value="ENOYL-COA HYDRATASE"/>
    <property type="match status" value="1"/>
</dbReference>
<comment type="caution">
    <text evidence="2">The sequence shown here is derived from an EMBL/GenBank/DDBJ whole genome shotgun (WGS) entry which is preliminary data.</text>
</comment>
<protein>
    <submittedName>
        <fullName evidence="2">Enoyl-CoA hydratase-related protein</fullName>
    </submittedName>
</protein>
<dbReference type="Gene3D" id="3.90.226.10">
    <property type="entry name" value="2-enoyl-CoA Hydratase, Chain A, domain 1"/>
    <property type="match status" value="1"/>
</dbReference>
<proteinExistence type="inferred from homology"/>
<organism evidence="2 3">
    <name type="scientific">Gordonia aquimaris</name>
    <dbReference type="NCBI Taxonomy" id="2984863"/>
    <lineage>
        <taxon>Bacteria</taxon>
        <taxon>Bacillati</taxon>
        <taxon>Actinomycetota</taxon>
        <taxon>Actinomycetes</taxon>
        <taxon>Mycobacteriales</taxon>
        <taxon>Gordoniaceae</taxon>
        <taxon>Gordonia</taxon>
    </lineage>
</organism>
<dbReference type="RefSeq" id="WP_235722625.1">
    <property type="nucleotide sequence ID" value="NZ_JAPKFM010000010.1"/>
</dbReference>
<dbReference type="Proteomes" id="UP001143347">
    <property type="component" value="Unassembled WGS sequence"/>
</dbReference>
<dbReference type="EMBL" id="JAPKFM010000010">
    <property type="protein sequence ID" value="MCX2964644.1"/>
    <property type="molecule type" value="Genomic_DNA"/>
</dbReference>
<keyword evidence="3" id="KW-1185">Reference proteome</keyword>
<comment type="similarity">
    <text evidence="1">Belongs to the enoyl-CoA hydratase/isomerase family.</text>
</comment>
<dbReference type="Pfam" id="PF00378">
    <property type="entry name" value="ECH_1"/>
    <property type="match status" value="1"/>
</dbReference>
<dbReference type="InterPro" id="IPR014748">
    <property type="entry name" value="Enoyl-CoA_hydra_C"/>
</dbReference>
<sequence>MTADPATAPTAELVTESDGILTIAISSDAPGNPLNDDALSAGAAALREIARGERRVGVILLKGPGANFCAGGNVRDFASAAHRPTFLREIADNFHAFVSALHEADRPVVAAVKGWAAGAGMSIVTHADVAIGGTSTKMRPAYRGIGLSPDGGMTWTLPRIVGAARARQIILTDPVIDADKALSWGLLSDIVADDEVDSTALATAAKIAAGPWQSDGAARALLTRSATSTLGDQLAAEAQSISALSAAPEGIEGVDAFVAKRKPDFAAARNA</sequence>
<dbReference type="InterPro" id="IPR029045">
    <property type="entry name" value="ClpP/crotonase-like_dom_sf"/>
</dbReference>
<dbReference type="SUPFAM" id="SSF52096">
    <property type="entry name" value="ClpP/crotonase"/>
    <property type="match status" value="1"/>
</dbReference>
<dbReference type="PANTHER" id="PTHR43459:SF1">
    <property type="entry name" value="EG:BACN32G11.4 PROTEIN"/>
    <property type="match status" value="1"/>
</dbReference>